<evidence type="ECO:0000256" key="1">
    <source>
        <dbReference type="ARBA" id="ARBA00022450"/>
    </source>
</evidence>
<dbReference type="SUPFAM" id="SSF53901">
    <property type="entry name" value="Thiolase-like"/>
    <property type="match status" value="1"/>
</dbReference>
<dbReference type="GO" id="GO:0044550">
    <property type="term" value="P:secondary metabolite biosynthetic process"/>
    <property type="evidence" value="ECO:0007669"/>
    <property type="project" value="TreeGrafter"/>
</dbReference>
<dbReference type="InterPro" id="IPR050091">
    <property type="entry name" value="PKS_NRPS_Biosynth_Enz"/>
</dbReference>
<protein>
    <submittedName>
        <fullName evidence="5">Beta-ketoacyl synthase</fullName>
    </submittedName>
</protein>
<dbReference type="PANTHER" id="PTHR43775:SF20">
    <property type="entry name" value="HYBRID PKS-NRPS SYNTHETASE APDA"/>
    <property type="match status" value="1"/>
</dbReference>
<reference evidence="5 6" key="1">
    <citation type="journal article" date="2014" name="Proc. Natl. Acad. Sci. U.S.A.">
        <title>Trajectory and genomic determinants of fungal-pathogen speciation and host adaptation.</title>
        <authorList>
            <person name="Hu X."/>
            <person name="Xiao G."/>
            <person name="Zheng P."/>
            <person name="Shang Y."/>
            <person name="Su Y."/>
            <person name="Zhang X."/>
            <person name="Liu X."/>
            <person name="Zhan S."/>
            <person name="St Leger R.J."/>
            <person name="Wang C."/>
        </authorList>
    </citation>
    <scope>NUCLEOTIDE SEQUENCE [LARGE SCALE GENOMIC DNA]</scope>
    <source>
        <strain evidence="5 6">ARSEF 549</strain>
    </source>
</reference>
<dbReference type="EMBL" id="AZNF01000008">
    <property type="protein sequence ID" value="KID64412.1"/>
    <property type="molecule type" value="Genomic_DNA"/>
</dbReference>
<accession>A0A0B4F9J2</accession>
<dbReference type="PANTHER" id="PTHR43775">
    <property type="entry name" value="FATTY ACID SYNTHASE"/>
    <property type="match status" value="1"/>
</dbReference>
<dbReference type="Pfam" id="PF00109">
    <property type="entry name" value="ketoacyl-synt"/>
    <property type="match status" value="1"/>
</dbReference>
<dbReference type="AlphaFoldDB" id="A0A0B4F9J2"/>
<keyword evidence="6" id="KW-1185">Reference proteome</keyword>
<evidence type="ECO:0000313" key="6">
    <source>
        <dbReference type="Proteomes" id="UP000031186"/>
    </source>
</evidence>
<evidence type="ECO:0000256" key="2">
    <source>
        <dbReference type="ARBA" id="ARBA00022553"/>
    </source>
</evidence>
<evidence type="ECO:0000256" key="3">
    <source>
        <dbReference type="ARBA" id="ARBA00022679"/>
    </source>
</evidence>
<dbReference type="Proteomes" id="UP000031186">
    <property type="component" value="Unassembled WGS sequence"/>
</dbReference>
<evidence type="ECO:0000259" key="4">
    <source>
        <dbReference type="Pfam" id="PF00109"/>
    </source>
</evidence>
<feature type="non-terminal residue" evidence="5">
    <location>
        <position position="1"/>
    </location>
</feature>
<feature type="domain" description="Beta-ketoacyl synthase-like N-terminal" evidence="4">
    <location>
        <begin position="12"/>
        <end position="101"/>
    </location>
</feature>
<sequence length="101" mass="11210">MDSVQHGSSGNDPIAIVGSACRFSGSLDTPSKLWEVLKEPKELLTKIPRNRFNVDAFYHPSGLHHGTSNVTESYMLADDPRLFNPAFFNIKPIEAHCVDPQ</sequence>
<keyword evidence="3" id="KW-0808">Transferase</keyword>
<dbReference type="HOGENOM" id="CLU_000022_16_15_1"/>
<dbReference type="InterPro" id="IPR014030">
    <property type="entry name" value="Ketoacyl_synth_N"/>
</dbReference>
<name>A0A0B4F9J2_METAF</name>
<keyword evidence="1" id="KW-0596">Phosphopantetheine</keyword>
<dbReference type="InterPro" id="IPR016039">
    <property type="entry name" value="Thiolase-like"/>
</dbReference>
<gene>
    <name evidence="5" type="ORF">MAN_06586</name>
</gene>
<keyword evidence="2" id="KW-0597">Phosphoprotein</keyword>
<evidence type="ECO:0000313" key="5">
    <source>
        <dbReference type="EMBL" id="KID64412.1"/>
    </source>
</evidence>
<organism evidence="5 6">
    <name type="scientific">Metarhizium anisopliae (strain ARSEF 549)</name>
    <dbReference type="NCBI Taxonomy" id="3151832"/>
    <lineage>
        <taxon>Eukaryota</taxon>
        <taxon>Fungi</taxon>
        <taxon>Dikarya</taxon>
        <taxon>Ascomycota</taxon>
        <taxon>Pezizomycotina</taxon>
        <taxon>Sordariomycetes</taxon>
        <taxon>Hypocreomycetidae</taxon>
        <taxon>Hypocreales</taxon>
        <taxon>Clavicipitaceae</taxon>
        <taxon>Metarhizium</taxon>
    </lineage>
</organism>
<comment type="caution">
    <text evidence="5">The sequence shown here is derived from an EMBL/GenBank/DDBJ whole genome shotgun (WGS) entry which is preliminary data.</text>
</comment>
<dbReference type="Gene3D" id="3.40.47.10">
    <property type="match status" value="1"/>
</dbReference>
<dbReference type="GO" id="GO:0004312">
    <property type="term" value="F:fatty acid synthase activity"/>
    <property type="evidence" value="ECO:0007669"/>
    <property type="project" value="TreeGrafter"/>
</dbReference>
<proteinExistence type="predicted"/>
<dbReference type="GO" id="GO:0006633">
    <property type="term" value="P:fatty acid biosynthetic process"/>
    <property type="evidence" value="ECO:0007669"/>
    <property type="project" value="TreeGrafter"/>
</dbReference>
<dbReference type="VEuPathDB" id="FungiDB:MAN_06586"/>